<gene>
    <name evidence="2" type="ORF">LNINA_LOCUS10722</name>
</gene>
<dbReference type="Proteomes" id="UP001497472">
    <property type="component" value="Unassembled WGS sequence"/>
</dbReference>
<accession>A0AAV1JT74</accession>
<feature type="chain" id="PRO_5044010259" description="Defensin" evidence="1">
    <location>
        <begin position="21"/>
        <end position="85"/>
    </location>
</feature>
<evidence type="ECO:0000313" key="3">
    <source>
        <dbReference type="Proteomes" id="UP001497472"/>
    </source>
</evidence>
<sequence>MKFFVIFAIFLLAFVSSTQGSSSDEVEMPTGAELTATSPSEAIELFSSSRSRQRICTIQLCRAVCGSLGYRWARCTPQRICQCRR</sequence>
<keyword evidence="1" id="KW-0732">Signal</keyword>
<reference evidence="2 3" key="1">
    <citation type="submission" date="2023-11" db="EMBL/GenBank/DDBJ databases">
        <authorList>
            <person name="Okamura Y."/>
        </authorList>
    </citation>
    <scope>NUCLEOTIDE SEQUENCE [LARGE SCALE GENOMIC DNA]</scope>
</reference>
<protein>
    <recommendedName>
        <fullName evidence="4">Defensin</fullName>
    </recommendedName>
</protein>
<organism evidence="2 3">
    <name type="scientific">Leptosia nina</name>
    <dbReference type="NCBI Taxonomy" id="320188"/>
    <lineage>
        <taxon>Eukaryota</taxon>
        <taxon>Metazoa</taxon>
        <taxon>Ecdysozoa</taxon>
        <taxon>Arthropoda</taxon>
        <taxon>Hexapoda</taxon>
        <taxon>Insecta</taxon>
        <taxon>Pterygota</taxon>
        <taxon>Neoptera</taxon>
        <taxon>Endopterygota</taxon>
        <taxon>Lepidoptera</taxon>
        <taxon>Glossata</taxon>
        <taxon>Ditrysia</taxon>
        <taxon>Papilionoidea</taxon>
        <taxon>Pieridae</taxon>
        <taxon>Pierinae</taxon>
        <taxon>Leptosia</taxon>
    </lineage>
</organism>
<evidence type="ECO:0000256" key="1">
    <source>
        <dbReference type="SAM" id="SignalP"/>
    </source>
</evidence>
<proteinExistence type="predicted"/>
<feature type="signal peptide" evidence="1">
    <location>
        <begin position="1"/>
        <end position="20"/>
    </location>
</feature>
<dbReference type="AlphaFoldDB" id="A0AAV1JT74"/>
<keyword evidence="3" id="KW-1185">Reference proteome</keyword>
<evidence type="ECO:0008006" key="4">
    <source>
        <dbReference type="Google" id="ProtNLM"/>
    </source>
</evidence>
<dbReference type="EMBL" id="CAVLEF010000132">
    <property type="protein sequence ID" value="CAK1551599.1"/>
    <property type="molecule type" value="Genomic_DNA"/>
</dbReference>
<comment type="caution">
    <text evidence="2">The sequence shown here is derived from an EMBL/GenBank/DDBJ whole genome shotgun (WGS) entry which is preliminary data.</text>
</comment>
<name>A0AAV1JT74_9NEOP</name>
<evidence type="ECO:0000313" key="2">
    <source>
        <dbReference type="EMBL" id="CAK1551599.1"/>
    </source>
</evidence>